<accession>A0A5C5WLV9</accession>
<feature type="chain" id="PRO_5022792544" description="Secreted protein" evidence="1">
    <location>
        <begin position="29"/>
        <end position="147"/>
    </location>
</feature>
<comment type="caution">
    <text evidence="2">The sequence shown here is derived from an EMBL/GenBank/DDBJ whole genome shotgun (WGS) entry which is preliminary data.</text>
</comment>
<dbReference type="AlphaFoldDB" id="A0A5C5WLV9"/>
<dbReference type="Proteomes" id="UP000316598">
    <property type="component" value="Unassembled WGS sequence"/>
</dbReference>
<feature type="signal peptide" evidence="1">
    <location>
        <begin position="1"/>
        <end position="28"/>
    </location>
</feature>
<organism evidence="2 3">
    <name type="scientific">Rubripirellula amarantea</name>
    <dbReference type="NCBI Taxonomy" id="2527999"/>
    <lineage>
        <taxon>Bacteria</taxon>
        <taxon>Pseudomonadati</taxon>
        <taxon>Planctomycetota</taxon>
        <taxon>Planctomycetia</taxon>
        <taxon>Pirellulales</taxon>
        <taxon>Pirellulaceae</taxon>
        <taxon>Rubripirellula</taxon>
    </lineage>
</organism>
<evidence type="ECO:0000313" key="2">
    <source>
        <dbReference type="EMBL" id="TWT51155.1"/>
    </source>
</evidence>
<protein>
    <recommendedName>
        <fullName evidence="4">Secreted protein</fullName>
    </recommendedName>
</protein>
<dbReference type="EMBL" id="SJPI01000002">
    <property type="protein sequence ID" value="TWT51155.1"/>
    <property type="molecule type" value="Genomic_DNA"/>
</dbReference>
<keyword evidence="1" id="KW-0732">Signal</keyword>
<sequence length="147" mass="15125" precursor="true">MKFVSQRFLGLILASTVAVCVLSSDAVAQNETHIDYSNATVSVPATSAPTHVASSVPQYSADQQHVAHYPAPMATGSGCASGNCGGSVIVSSSPVVSPASNYQSFASPSFSVPVHTTYSAAPVVRNSSGCASGTCGRARKFSHRHHR</sequence>
<evidence type="ECO:0008006" key="4">
    <source>
        <dbReference type="Google" id="ProtNLM"/>
    </source>
</evidence>
<gene>
    <name evidence="2" type="ORF">Pla22_39320</name>
</gene>
<proteinExistence type="predicted"/>
<name>A0A5C5WLV9_9BACT</name>
<reference evidence="2 3" key="1">
    <citation type="submission" date="2019-02" db="EMBL/GenBank/DDBJ databases">
        <title>Deep-cultivation of Planctomycetes and their phenomic and genomic characterization uncovers novel biology.</title>
        <authorList>
            <person name="Wiegand S."/>
            <person name="Jogler M."/>
            <person name="Boedeker C."/>
            <person name="Pinto D."/>
            <person name="Vollmers J."/>
            <person name="Rivas-Marin E."/>
            <person name="Kohn T."/>
            <person name="Peeters S.H."/>
            <person name="Heuer A."/>
            <person name="Rast P."/>
            <person name="Oberbeckmann S."/>
            <person name="Bunk B."/>
            <person name="Jeske O."/>
            <person name="Meyerdierks A."/>
            <person name="Storesund J.E."/>
            <person name="Kallscheuer N."/>
            <person name="Luecker S."/>
            <person name="Lage O.M."/>
            <person name="Pohl T."/>
            <person name="Merkel B.J."/>
            <person name="Hornburger P."/>
            <person name="Mueller R.-W."/>
            <person name="Bruemmer F."/>
            <person name="Labrenz M."/>
            <person name="Spormann A.M."/>
            <person name="Op Den Camp H."/>
            <person name="Overmann J."/>
            <person name="Amann R."/>
            <person name="Jetten M.S.M."/>
            <person name="Mascher T."/>
            <person name="Medema M.H."/>
            <person name="Devos D.P."/>
            <person name="Kaster A.-K."/>
            <person name="Ovreas L."/>
            <person name="Rohde M."/>
            <person name="Galperin M.Y."/>
            <person name="Jogler C."/>
        </authorList>
    </citation>
    <scope>NUCLEOTIDE SEQUENCE [LARGE SCALE GENOMIC DNA]</scope>
    <source>
        <strain evidence="2 3">Pla22</strain>
    </source>
</reference>
<keyword evidence="3" id="KW-1185">Reference proteome</keyword>
<evidence type="ECO:0000313" key="3">
    <source>
        <dbReference type="Proteomes" id="UP000316598"/>
    </source>
</evidence>
<evidence type="ECO:0000256" key="1">
    <source>
        <dbReference type="SAM" id="SignalP"/>
    </source>
</evidence>